<dbReference type="EMBL" id="MHOD01000007">
    <property type="protein sequence ID" value="OGZ58435.1"/>
    <property type="molecule type" value="Genomic_DNA"/>
</dbReference>
<dbReference type="AlphaFoldDB" id="A0A1G2H7H3"/>
<protein>
    <submittedName>
        <fullName evidence="2">Uncharacterized protein</fullName>
    </submittedName>
</protein>
<organism evidence="2 3">
    <name type="scientific">Candidatus Spechtbacteria bacterium RIFCSPHIGHO2_01_FULL_43_30</name>
    <dbReference type="NCBI Taxonomy" id="1802158"/>
    <lineage>
        <taxon>Bacteria</taxon>
        <taxon>Candidatus Spechtiibacteriota</taxon>
    </lineage>
</organism>
<feature type="region of interest" description="Disordered" evidence="1">
    <location>
        <begin position="206"/>
        <end position="233"/>
    </location>
</feature>
<accession>A0A1G2H7H3</accession>
<evidence type="ECO:0000256" key="1">
    <source>
        <dbReference type="SAM" id="MobiDB-lite"/>
    </source>
</evidence>
<dbReference type="Proteomes" id="UP000177932">
    <property type="component" value="Unassembled WGS sequence"/>
</dbReference>
<sequence length="233" mass="26056">MKRILKNSVYFAVIAGIVILGSRSYAEPQGTLIGDKAFIECEKKIKNAEFRGTNEREKVSNLADCINIVHGENISVSGFYDQRSNWVEYEVNLDFERADTVADFTALKDAEKRIIGELATTTARLLVPDLGSGKYSGAGIEGMKISVSKIHVSRRSSGSEEELFFEDAPFLQPGRTGEAYFFQRDGLEKLAKEPNSFNWEIYQSPSTWSEGYPRIGTPEEPKPQPSDRAMPIE</sequence>
<gene>
    <name evidence="2" type="ORF">A2827_01860</name>
</gene>
<reference evidence="2 3" key="1">
    <citation type="journal article" date="2016" name="Nat. Commun.">
        <title>Thousands of microbial genomes shed light on interconnected biogeochemical processes in an aquifer system.</title>
        <authorList>
            <person name="Anantharaman K."/>
            <person name="Brown C.T."/>
            <person name="Hug L.A."/>
            <person name="Sharon I."/>
            <person name="Castelle C.J."/>
            <person name="Probst A.J."/>
            <person name="Thomas B.C."/>
            <person name="Singh A."/>
            <person name="Wilkins M.J."/>
            <person name="Karaoz U."/>
            <person name="Brodie E.L."/>
            <person name="Williams K.H."/>
            <person name="Hubbard S.S."/>
            <person name="Banfield J.F."/>
        </authorList>
    </citation>
    <scope>NUCLEOTIDE SEQUENCE [LARGE SCALE GENOMIC DNA]</scope>
</reference>
<name>A0A1G2H7H3_9BACT</name>
<comment type="caution">
    <text evidence="2">The sequence shown here is derived from an EMBL/GenBank/DDBJ whole genome shotgun (WGS) entry which is preliminary data.</text>
</comment>
<evidence type="ECO:0000313" key="3">
    <source>
        <dbReference type="Proteomes" id="UP000177932"/>
    </source>
</evidence>
<dbReference type="STRING" id="1802158.A2827_01860"/>
<evidence type="ECO:0000313" key="2">
    <source>
        <dbReference type="EMBL" id="OGZ58435.1"/>
    </source>
</evidence>
<proteinExistence type="predicted"/>